<proteinExistence type="predicted"/>
<dbReference type="EMBL" id="AP019376">
    <property type="protein sequence ID" value="BBH89488.1"/>
    <property type="molecule type" value="Genomic_DNA"/>
</dbReference>
<dbReference type="AlphaFoldDB" id="A0A455SPZ7"/>
<protein>
    <submittedName>
        <fullName evidence="1">Uncharacterized protein</fullName>
    </submittedName>
</protein>
<gene>
    <name evidence="1" type="ORF">KTC_42390</name>
</gene>
<organism evidence="1">
    <name type="scientific">Thermosporothrix sp. COM3</name>
    <dbReference type="NCBI Taxonomy" id="2490863"/>
    <lineage>
        <taxon>Bacteria</taxon>
        <taxon>Bacillati</taxon>
        <taxon>Chloroflexota</taxon>
        <taxon>Ktedonobacteria</taxon>
        <taxon>Ktedonobacterales</taxon>
        <taxon>Thermosporotrichaceae</taxon>
        <taxon>Thermosporothrix</taxon>
    </lineage>
</organism>
<accession>A0A455SPZ7</accession>
<evidence type="ECO:0000313" key="1">
    <source>
        <dbReference type="EMBL" id="BBH89488.1"/>
    </source>
</evidence>
<reference evidence="1" key="1">
    <citation type="submission" date="2018-12" db="EMBL/GenBank/DDBJ databases">
        <title>Novel natural products biosynthetic potential of the class Ktedonobacteria.</title>
        <authorList>
            <person name="Zheng Y."/>
            <person name="Saitou A."/>
            <person name="Wang C.M."/>
            <person name="Toyoda A."/>
            <person name="Minakuchi Y."/>
            <person name="Sekiguchi Y."/>
            <person name="Ueda K."/>
            <person name="Takano H."/>
            <person name="Sakai Y."/>
            <person name="Yokota A."/>
            <person name="Yabe S."/>
        </authorList>
    </citation>
    <scope>NUCLEOTIDE SEQUENCE</scope>
    <source>
        <strain evidence="1">COM3</strain>
    </source>
</reference>
<name>A0A455SPZ7_9CHLR</name>
<sequence>MVQQSYTLYSTAKLLSKQTEKYVHRDYVEWVTKPYTMTNRKEEGIENSKRNILAAQKRKQVKDCETAI</sequence>